<keyword evidence="4" id="KW-1185">Reference proteome</keyword>
<dbReference type="Pfam" id="PF01661">
    <property type="entry name" value="Macro"/>
    <property type="match status" value="1"/>
</dbReference>
<dbReference type="KEGG" id="uam:UABAM_04071"/>
<accession>A0A5S9IQC2</accession>
<dbReference type="InterPro" id="IPR002589">
    <property type="entry name" value="Macro_dom"/>
</dbReference>
<dbReference type="SUPFAM" id="SSF52949">
    <property type="entry name" value="Macro domain-like"/>
    <property type="match status" value="1"/>
</dbReference>
<dbReference type="PANTHER" id="PTHR12521">
    <property type="entry name" value="PROTEIN C6ORF130"/>
    <property type="match status" value="1"/>
</dbReference>
<evidence type="ECO:0000313" key="3">
    <source>
        <dbReference type="EMBL" id="BBM85696.1"/>
    </source>
</evidence>
<dbReference type="AlphaFoldDB" id="A0A5S9IQC2"/>
<evidence type="ECO:0000313" key="4">
    <source>
        <dbReference type="Proteomes" id="UP000326354"/>
    </source>
</evidence>
<dbReference type="InterPro" id="IPR043472">
    <property type="entry name" value="Macro_dom-like"/>
</dbReference>
<comment type="catalytic activity">
    <reaction evidence="1">
        <text>an N-(ADP-alpha-D-ribosyl)-thymidine in DNA + H2O = a thymidine in DNA + ADP-D-ribose</text>
        <dbReference type="Rhea" id="RHEA:71655"/>
        <dbReference type="Rhea" id="RHEA-COMP:13556"/>
        <dbReference type="Rhea" id="RHEA-COMP:18051"/>
        <dbReference type="ChEBI" id="CHEBI:15377"/>
        <dbReference type="ChEBI" id="CHEBI:57967"/>
        <dbReference type="ChEBI" id="CHEBI:137386"/>
        <dbReference type="ChEBI" id="CHEBI:191199"/>
    </reaction>
    <physiologicalReaction direction="left-to-right" evidence="1">
        <dbReference type="Rhea" id="RHEA:71656"/>
    </physiologicalReaction>
</comment>
<dbReference type="OrthoDB" id="9780211at2"/>
<organism evidence="3 4">
    <name type="scientific">Uabimicrobium amorphum</name>
    <dbReference type="NCBI Taxonomy" id="2596890"/>
    <lineage>
        <taxon>Bacteria</taxon>
        <taxon>Pseudomonadati</taxon>
        <taxon>Planctomycetota</taxon>
        <taxon>Candidatus Uabimicrobiia</taxon>
        <taxon>Candidatus Uabimicrobiales</taxon>
        <taxon>Candidatus Uabimicrobiaceae</taxon>
        <taxon>Candidatus Uabimicrobium</taxon>
    </lineage>
</organism>
<reference evidence="3 4" key="1">
    <citation type="submission" date="2019-08" db="EMBL/GenBank/DDBJ databases">
        <title>Complete genome sequence of Candidatus Uab amorphum.</title>
        <authorList>
            <person name="Shiratori T."/>
            <person name="Suzuki S."/>
            <person name="Kakizawa Y."/>
            <person name="Ishida K."/>
        </authorList>
    </citation>
    <scope>NUCLEOTIDE SEQUENCE [LARGE SCALE GENOMIC DNA]</scope>
    <source>
        <strain evidence="3 4">SRT547</strain>
    </source>
</reference>
<dbReference type="GO" id="GO:0140291">
    <property type="term" value="P:peptidyl-glutamate ADP-deribosylation"/>
    <property type="evidence" value="ECO:0007669"/>
    <property type="project" value="TreeGrafter"/>
</dbReference>
<dbReference type="Proteomes" id="UP000326354">
    <property type="component" value="Chromosome"/>
</dbReference>
<feature type="domain" description="Macro" evidence="2">
    <location>
        <begin position="1"/>
        <end position="161"/>
    </location>
</feature>
<dbReference type="SMART" id="SM00506">
    <property type="entry name" value="A1pp"/>
    <property type="match status" value="1"/>
</dbReference>
<proteinExistence type="predicted"/>
<dbReference type="RefSeq" id="WP_151969786.1">
    <property type="nucleotide sequence ID" value="NZ_AP019860.1"/>
</dbReference>
<evidence type="ECO:0000256" key="1">
    <source>
        <dbReference type="ARBA" id="ARBA00035885"/>
    </source>
</evidence>
<dbReference type="EMBL" id="AP019860">
    <property type="protein sequence ID" value="BBM85696.1"/>
    <property type="molecule type" value="Genomic_DNA"/>
</dbReference>
<dbReference type="InterPro" id="IPR050892">
    <property type="entry name" value="ADP-ribose_metab_enzymes"/>
</dbReference>
<gene>
    <name evidence="3" type="ORF">UABAM_04071</name>
</gene>
<name>A0A5S9IQC2_UABAM</name>
<evidence type="ECO:0000259" key="2">
    <source>
        <dbReference type="PROSITE" id="PS51154"/>
    </source>
</evidence>
<sequence length="161" mass="17761">MIVEVNGDILLSGAQVIAHGVAANDPMKQGLALQLHERYPSMHKDFHHWCHQAHPKPGSAWMWGGADGVRIVNLITQEGGYGHGAKPWKATTTHVNHALRELKKMTEKEKFTSLAIPRIATGVGGLDWDEVFPLIKKHLGHLGIPVYVYSTFTSGQKAEEN</sequence>
<dbReference type="PANTHER" id="PTHR12521:SF0">
    <property type="entry name" value="ADP-RIBOSE GLYCOHYDROLASE OARD1"/>
    <property type="match status" value="1"/>
</dbReference>
<dbReference type="PROSITE" id="PS51154">
    <property type="entry name" value="MACRO"/>
    <property type="match status" value="1"/>
</dbReference>
<dbReference type="Gene3D" id="3.40.220.10">
    <property type="entry name" value="Leucine Aminopeptidase, subunit E, domain 1"/>
    <property type="match status" value="1"/>
</dbReference>
<protein>
    <recommendedName>
        <fullName evidence="2">Macro domain-containing protein</fullName>
    </recommendedName>
</protein>